<sequence length="169" mass="18577">MSNNVAFTAPINPPGSTTITPEQVWNGLLLKIRSAETFVPAAIQSTKVISESVDPSTGNPVTVREVLFRESQKSVQETVTAFKATRVEFEQPDGSKVSNVLSVGAGGELYMTYIFEWRHPGASKEELAVLYEKEKKMSQMAVEGTIKALRELVEEKKLSSWASCVNKPL</sequence>
<comment type="caution">
    <text evidence="1">The sequence shown here is derived from an EMBL/GenBank/DDBJ whole genome shotgun (WGS) entry which is preliminary data.</text>
</comment>
<dbReference type="InterPro" id="IPR015075">
    <property type="entry name" value="AtaL"/>
</dbReference>
<dbReference type="Pfam" id="PF08982">
    <property type="entry name" value="AtaL"/>
    <property type="match status" value="1"/>
</dbReference>
<dbReference type="InterPro" id="IPR023393">
    <property type="entry name" value="START-like_dom_sf"/>
</dbReference>
<protein>
    <recommendedName>
        <fullName evidence="3">DUF1857-domain-containing protein</fullName>
    </recommendedName>
</protein>
<proteinExistence type="predicted"/>
<reference evidence="1" key="1">
    <citation type="submission" date="2021-07" db="EMBL/GenBank/DDBJ databases">
        <authorList>
            <person name="Branca A.L. A."/>
        </authorList>
    </citation>
    <scope>NUCLEOTIDE SEQUENCE</scope>
</reference>
<dbReference type="CDD" id="cd08863">
    <property type="entry name" value="SRPBCC_DUF1857"/>
    <property type="match status" value="1"/>
</dbReference>
<evidence type="ECO:0000313" key="2">
    <source>
        <dbReference type="Proteomes" id="UP001152646"/>
    </source>
</evidence>
<dbReference type="AlphaFoldDB" id="A0A9W4NQ47"/>
<evidence type="ECO:0000313" key="1">
    <source>
        <dbReference type="EMBL" id="CAG8393529.1"/>
    </source>
</evidence>
<dbReference type="EMBL" id="CAJVPA010000196">
    <property type="protein sequence ID" value="CAG8393529.1"/>
    <property type="molecule type" value="Genomic_DNA"/>
</dbReference>
<evidence type="ECO:0008006" key="3">
    <source>
        <dbReference type="Google" id="ProtNLM"/>
    </source>
</evidence>
<dbReference type="SUPFAM" id="SSF55961">
    <property type="entry name" value="Bet v1-like"/>
    <property type="match status" value="1"/>
</dbReference>
<accession>A0A9W4NQ47</accession>
<dbReference type="OrthoDB" id="2320332at2759"/>
<name>A0A9W4NQ47_9EURO</name>
<dbReference type="Gene3D" id="3.30.530.20">
    <property type="match status" value="1"/>
</dbReference>
<gene>
    <name evidence="1" type="ORF">PSALAMII_LOCUS7326</name>
</gene>
<organism evidence="1 2">
    <name type="scientific">Penicillium salamii</name>
    <dbReference type="NCBI Taxonomy" id="1612424"/>
    <lineage>
        <taxon>Eukaryota</taxon>
        <taxon>Fungi</taxon>
        <taxon>Dikarya</taxon>
        <taxon>Ascomycota</taxon>
        <taxon>Pezizomycotina</taxon>
        <taxon>Eurotiomycetes</taxon>
        <taxon>Eurotiomycetidae</taxon>
        <taxon>Eurotiales</taxon>
        <taxon>Aspergillaceae</taxon>
        <taxon>Penicillium</taxon>
    </lineage>
</organism>
<dbReference type="Proteomes" id="UP001152646">
    <property type="component" value="Unassembled WGS sequence"/>
</dbReference>